<dbReference type="PROSITE" id="PS50071">
    <property type="entry name" value="HOMEOBOX_2"/>
    <property type="match status" value="1"/>
</dbReference>
<dbReference type="InterPro" id="IPR005541">
    <property type="entry name" value="KNOX2"/>
</dbReference>
<dbReference type="SMART" id="SM01255">
    <property type="entry name" value="KNOX1"/>
    <property type="match status" value="1"/>
</dbReference>
<dbReference type="GO" id="GO:0003677">
    <property type="term" value="F:DNA binding"/>
    <property type="evidence" value="ECO:0007669"/>
    <property type="project" value="UniProtKB-UniRule"/>
</dbReference>
<dbReference type="Proteomes" id="UP000436088">
    <property type="component" value="Unassembled WGS sequence"/>
</dbReference>
<dbReference type="SMART" id="SM01256">
    <property type="entry name" value="KNOX2"/>
    <property type="match status" value="1"/>
</dbReference>
<comment type="similarity">
    <text evidence="6">Belongs to the TALE/KNOX homeobox family.</text>
</comment>
<dbReference type="SMART" id="SM01188">
    <property type="entry name" value="ELK"/>
    <property type="match status" value="1"/>
</dbReference>
<dbReference type="FunFam" id="1.10.10.60:FF:000143">
    <property type="entry name" value="homeobox protein knotted-1-like 3 isoform X1"/>
    <property type="match status" value="1"/>
</dbReference>
<keyword evidence="10" id="KW-1185">Reference proteome</keyword>
<sequence>MAFDGFVSDYTKDMQTLALNNPPPSAAELDHRERAKCKAEIMGHPMYDQLLEAHVACLRVATPVDQLAQIDAQLARSQEVLAKYSPAAAAAGFAEEDLDHFMANYVLLLGFFKDQLQQHVRVHAMEAVMACWDLEQSLQSLTGVSPGEGTGATMSDDEDEAVDGDASLFDGSFDGFDSMGFGPLVPTETERSLMERVRQELKHELKQGYKEKIVDIREEILRKRRAGKLPGDTTSSLKAWWQSHSKWPYPTEEDKAKLAQETGLQLKQINNWFINQRKRNWHSNSSTSLKSKRKR</sequence>
<dbReference type="InterPro" id="IPR005540">
    <property type="entry name" value="KNOX1"/>
</dbReference>
<dbReference type="PROSITE" id="PS00027">
    <property type="entry name" value="HOMEOBOX_1"/>
    <property type="match status" value="1"/>
</dbReference>
<comment type="subcellular location">
    <subcellularLocation>
        <location evidence="1 5">Nucleus</location>
    </subcellularLocation>
</comment>
<evidence type="ECO:0000256" key="6">
    <source>
        <dbReference type="PROSITE-ProRule" id="PRU00559"/>
    </source>
</evidence>
<dbReference type="InterPro" id="IPR008422">
    <property type="entry name" value="KN_HD"/>
</dbReference>
<dbReference type="Pfam" id="PF03790">
    <property type="entry name" value="KNOX1"/>
    <property type="match status" value="1"/>
</dbReference>
<comment type="caution">
    <text evidence="9">The sequence shown here is derived from an EMBL/GenBank/DDBJ whole genome shotgun (WGS) entry which is preliminary data.</text>
</comment>
<keyword evidence="4 5" id="KW-0539">Nucleus</keyword>
<dbReference type="SUPFAM" id="SSF46689">
    <property type="entry name" value="Homeodomain-like"/>
    <property type="match status" value="1"/>
</dbReference>
<evidence type="ECO:0000256" key="1">
    <source>
        <dbReference type="ARBA" id="ARBA00004123"/>
    </source>
</evidence>
<dbReference type="EMBL" id="VEPZ02001030">
    <property type="protein sequence ID" value="KAE8700176.1"/>
    <property type="molecule type" value="Genomic_DNA"/>
</dbReference>
<feature type="DNA-binding region" description="Homeobox; TALE-type" evidence="5">
    <location>
        <begin position="221"/>
        <end position="284"/>
    </location>
</feature>
<dbReference type="SMART" id="SM00389">
    <property type="entry name" value="HOX"/>
    <property type="match status" value="1"/>
</dbReference>
<dbReference type="Pfam" id="PF03789">
    <property type="entry name" value="ELK"/>
    <property type="match status" value="1"/>
</dbReference>
<dbReference type="GO" id="GO:0005634">
    <property type="term" value="C:nucleus"/>
    <property type="evidence" value="ECO:0007669"/>
    <property type="project" value="UniProtKB-SubCell"/>
</dbReference>
<evidence type="ECO:0000256" key="3">
    <source>
        <dbReference type="ARBA" id="ARBA00023155"/>
    </source>
</evidence>
<feature type="domain" description="Homeobox" evidence="7">
    <location>
        <begin position="220"/>
        <end position="283"/>
    </location>
</feature>
<dbReference type="Gene3D" id="1.10.10.60">
    <property type="entry name" value="Homeodomain-like"/>
    <property type="match status" value="1"/>
</dbReference>
<dbReference type="InterPro" id="IPR050224">
    <property type="entry name" value="TALE_homeobox"/>
</dbReference>
<dbReference type="PROSITE" id="PS51213">
    <property type="entry name" value="ELK"/>
    <property type="match status" value="1"/>
</dbReference>
<dbReference type="InterPro" id="IPR001356">
    <property type="entry name" value="HD"/>
</dbReference>
<dbReference type="PANTHER" id="PTHR11850">
    <property type="entry name" value="HOMEOBOX PROTEIN TRANSCRIPTION FACTORS"/>
    <property type="match status" value="1"/>
</dbReference>
<dbReference type="AlphaFoldDB" id="A0A6A3A892"/>
<keyword evidence="3 5" id="KW-0371">Homeobox</keyword>
<reference evidence="9" key="1">
    <citation type="submission" date="2019-09" db="EMBL/GenBank/DDBJ databases">
        <title>Draft genome information of white flower Hibiscus syriacus.</title>
        <authorList>
            <person name="Kim Y.-M."/>
        </authorList>
    </citation>
    <scope>NUCLEOTIDE SEQUENCE [LARGE SCALE GENOMIC DNA]</scope>
    <source>
        <strain evidence="9">YM2019G1</strain>
    </source>
</reference>
<evidence type="ECO:0000256" key="4">
    <source>
        <dbReference type="ARBA" id="ARBA00023242"/>
    </source>
</evidence>
<feature type="domain" description="ELK" evidence="8">
    <location>
        <begin position="200"/>
        <end position="220"/>
    </location>
</feature>
<gene>
    <name evidence="9" type="ORF">F3Y22_tig00110560pilonHSYRG00071</name>
</gene>
<evidence type="ECO:0000313" key="9">
    <source>
        <dbReference type="EMBL" id="KAE8700176.1"/>
    </source>
</evidence>
<evidence type="ECO:0000259" key="8">
    <source>
        <dbReference type="PROSITE" id="PS51213"/>
    </source>
</evidence>
<evidence type="ECO:0000313" key="10">
    <source>
        <dbReference type="Proteomes" id="UP000436088"/>
    </source>
</evidence>
<dbReference type="Pfam" id="PF03791">
    <property type="entry name" value="KNOX2"/>
    <property type="match status" value="1"/>
</dbReference>
<protein>
    <submittedName>
        <fullName evidence="9">Homeobox protein knotted-1-like 3</fullName>
    </submittedName>
</protein>
<evidence type="ECO:0000259" key="7">
    <source>
        <dbReference type="PROSITE" id="PS50071"/>
    </source>
</evidence>
<evidence type="ECO:0000256" key="5">
    <source>
        <dbReference type="PROSITE-ProRule" id="PRU00108"/>
    </source>
</evidence>
<dbReference type="InterPro" id="IPR005539">
    <property type="entry name" value="ELK_dom"/>
</dbReference>
<evidence type="ECO:0000256" key="2">
    <source>
        <dbReference type="ARBA" id="ARBA00023125"/>
    </source>
</evidence>
<proteinExistence type="inferred from homology"/>
<accession>A0A6A3A892</accession>
<dbReference type="Pfam" id="PF05920">
    <property type="entry name" value="Homeobox_KN"/>
    <property type="match status" value="1"/>
</dbReference>
<dbReference type="GO" id="GO:0000981">
    <property type="term" value="F:DNA-binding transcription factor activity, RNA polymerase II-specific"/>
    <property type="evidence" value="ECO:0007669"/>
    <property type="project" value="InterPro"/>
</dbReference>
<keyword evidence="2 5" id="KW-0238">DNA-binding</keyword>
<organism evidence="9 10">
    <name type="scientific">Hibiscus syriacus</name>
    <name type="common">Rose of Sharon</name>
    <dbReference type="NCBI Taxonomy" id="106335"/>
    <lineage>
        <taxon>Eukaryota</taxon>
        <taxon>Viridiplantae</taxon>
        <taxon>Streptophyta</taxon>
        <taxon>Embryophyta</taxon>
        <taxon>Tracheophyta</taxon>
        <taxon>Spermatophyta</taxon>
        <taxon>Magnoliopsida</taxon>
        <taxon>eudicotyledons</taxon>
        <taxon>Gunneridae</taxon>
        <taxon>Pentapetalae</taxon>
        <taxon>rosids</taxon>
        <taxon>malvids</taxon>
        <taxon>Malvales</taxon>
        <taxon>Malvaceae</taxon>
        <taxon>Malvoideae</taxon>
        <taxon>Hibiscus</taxon>
    </lineage>
</organism>
<dbReference type="InterPro" id="IPR009057">
    <property type="entry name" value="Homeodomain-like_sf"/>
</dbReference>
<name>A0A6A3A892_HIBSY</name>
<dbReference type="InterPro" id="IPR017970">
    <property type="entry name" value="Homeobox_CS"/>
</dbReference>
<dbReference type="CDD" id="cd00086">
    <property type="entry name" value="homeodomain"/>
    <property type="match status" value="1"/>
</dbReference>